<keyword evidence="1" id="KW-0812">Transmembrane</keyword>
<feature type="transmembrane region" description="Helical" evidence="1">
    <location>
        <begin position="30"/>
        <end position="48"/>
    </location>
</feature>
<dbReference type="Pfam" id="PF05145">
    <property type="entry name" value="AbrB"/>
    <property type="match status" value="1"/>
</dbReference>
<dbReference type="GO" id="GO:0010468">
    <property type="term" value="P:regulation of gene expression"/>
    <property type="evidence" value="ECO:0007669"/>
    <property type="project" value="InterPro"/>
</dbReference>
<proteinExistence type="predicted"/>
<dbReference type="Proteomes" id="UP000680045">
    <property type="component" value="Unassembled WGS sequence"/>
</dbReference>
<dbReference type="AlphaFoldDB" id="A0A941FN42"/>
<dbReference type="InterPro" id="IPR007820">
    <property type="entry name" value="AbrB_fam"/>
</dbReference>
<evidence type="ECO:0000256" key="1">
    <source>
        <dbReference type="SAM" id="Phobius"/>
    </source>
</evidence>
<reference evidence="2" key="1">
    <citation type="submission" date="2021-04" db="EMBL/GenBank/DDBJ databases">
        <title>Whole genome sequencing of Enterococci isolates from hospitalized patients.</title>
        <authorList>
            <person name="Ogoti B.M."/>
            <person name="Onyambu F.G."/>
        </authorList>
    </citation>
    <scope>NUCLEOTIDE SEQUENCE</scope>
    <source>
        <strain evidence="2">242</strain>
    </source>
</reference>
<sequence>MSMAPGGVAEMAVTAMSVHVDLSVVTSFHLFRILFILFFLSPIIKWLAGRNHGKQEQGQS</sequence>
<dbReference type="PANTHER" id="PTHR38457">
    <property type="entry name" value="REGULATOR ABRB-RELATED"/>
    <property type="match status" value="1"/>
</dbReference>
<dbReference type="PANTHER" id="PTHR38457:SF1">
    <property type="entry name" value="REGULATOR ABRB-RELATED"/>
    <property type="match status" value="1"/>
</dbReference>
<comment type="caution">
    <text evidence="2">The sequence shown here is derived from an EMBL/GenBank/DDBJ whole genome shotgun (WGS) entry which is preliminary data.</text>
</comment>
<keyword evidence="1" id="KW-1133">Transmembrane helix</keyword>
<keyword evidence="1" id="KW-0472">Membrane</keyword>
<gene>
    <name evidence="2" type="ORF">KEH51_08500</name>
</gene>
<evidence type="ECO:0000313" key="3">
    <source>
        <dbReference type="Proteomes" id="UP000680045"/>
    </source>
</evidence>
<dbReference type="GO" id="GO:0016020">
    <property type="term" value="C:membrane"/>
    <property type="evidence" value="ECO:0007669"/>
    <property type="project" value="InterPro"/>
</dbReference>
<evidence type="ECO:0000313" key="2">
    <source>
        <dbReference type="EMBL" id="MBR8644560.1"/>
    </source>
</evidence>
<name>A0A941FN42_9BACI</name>
<dbReference type="EMBL" id="JAGTPW010000011">
    <property type="protein sequence ID" value="MBR8644560.1"/>
    <property type="molecule type" value="Genomic_DNA"/>
</dbReference>
<accession>A0A941FN42</accession>
<protein>
    <submittedName>
        <fullName evidence="2">AbrB family transcriptional regulator</fullName>
    </submittedName>
</protein>
<organism evidence="2 3">
    <name type="scientific">Peribacillus frigoritolerans</name>
    <dbReference type="NCBI Taxonomy" id="450367"/>
    <lineage>
        <taxon>Bacteria</taxon>
        <taxon>Bacillati</taxon>
        <taxon>Bacillota</taxon>
        <taxon>Bacilli</taxon>
        <taxon>Bacillales</taxon>
        <taxon>Bacillaceae</taxon>
        <taxon>Peribacillus</taxon>
    </lineage>
</organism>